<gene>
    <name evidence="2" type="ORF">G3O08_19965</name>
</gene>
<comment type="caution">
    <text evidence="2">The sequence shown here is derived from an EMBL/GenBank/DDBJ whole genome shotgun (WGS) entry which is preliminary data.</text>
</comment>
<dbReference type="PANTHER" id="PTHR34322">
    <property type="entry name" value="TRANSPOSASE, Y1_TNP DOMAIN-CONTAINING"/>
    <property type="match status" value="1"/>
</dbReference>
<name>A0A7K3WXE9_9FLAO</name>
<organism evidence="2 3">
    <name type="scientific">Cryomorpha ignava</name>
    <dbReference type="NCBI Taxonomy" id="101383"/>
    <lineage>
        <taxon>Bacteria</taxon>
        <taxon>Pseudomonadati</taxon>
        <taxon>Bacteroidota</taxon>
        <taxon>Flavobacteriia</taxon>
        <taxon>Flavobacteriales</taxon>
        <taxon>Cryomorphaceae</taxon>
        <taxon>Cryomorpha</taxon>
    </lineage>
</organism>
<dbReference type="InterPro" id="IPR036515">
    <property type="entry name" value="Transposase_17_sf"/>
</dbReference>
<evidence type="ECO:0000313" key="2">
    <source>
        <dbReference type="EMBL" id="NEN25771.1"/>
    </source>
</evidence>
<dbReference type="PANTHER" id="PTHR34322:SF2">
    <property type="entry name" value="TRANSPOSASE IS200-LIKE DOMAIN-CONTAINING PROTEIN"/>
    <property type="match status" value="1"/>
</dbReference>
<proteinExistence type="predicted"/>
<dbReference type="AlphaFoldDB" id="A0A7K3WXE9"/>
<dbReference type="Proteomes" id="UP000486602">
    <property type="component" value="Unassembled WGS sequence"/>
</dbReference>
<dbReference type="InterPro" id="IPR002686">
    <property type="entry name" value="Transposase_17"/>
</dbReference>
<dbReference type="GO" id="GO:0006313">
    <property type="term" value="P:DNA transposition"/>
    <property type="evidence" value="ECO:0007669"/>
    <property type="project" value="InterPro"/>
</dbReference>
<dbReference type="EMBL" id="JAAGVY010000078">
    <property type="protein sequence ID" value="NEN25771.1"/>
    <property type="molecule type" value="Genomic_DNA"/>
</dbReference>
<dbReference type="GO" id="GO:0003677">
    <property type="term" value="F:DNA binding"/>
    <property type="evidence" value="ECO:0007669"/>
    <property type="project" value="InterPro"/>
</dbReference>
<dbReference type="Gene3D" id="3.30.70.1290">
    <property type="entry name" value="Transposase IS200-like"/>
    <property type="match status" value="1"/>
</dbReference>
<evidence type="ECO:0000259" key="1">
    <source>
        <dbReference type="SMART" id="SM01321"/>
    </source>
</evidence>
<reference evidence="2 3" key="1">
    <citation type="submission" date="2020-02" db="EMBL/GenBank/DDBJ databases">
        <title>Out from the shadows clarifying the taxonomy of the family Cryomorphaceae and related taxa by utilizing the GTDB taxonomic framework.</title>
        <authorList>
            <person name="Bowman J.P."/>
        </authorList>
    </citation>
    <scope>NUCLEOTIDE SEQUENCE [LARGE SCALE GENOMIC DNA]</scope>
    <source>
        <strain evidence="2 3">QSSC 1-22</strain>
    </source>
</reference>
<feature type="domain" description="Transposase IS200-like" evidence="1">
    <location>
        <begin position="8"/>
        <end position="153"/>
    </location>
</feature>
<dbReference type="GO" id="GO:0004803">
    <property type="term" value="F:transposase activity"/>
    <property type="evidence" value="ECO:0007669"/>
    <property type="project" value="InterPro"/>
</dbReference>
<evidence type="ECO:0000313" key="3">
    <source>
        <dbReference type="Proteomes" id="UP000486602"/>
    </source>
</evidence>
<protein>
    <recommendedName>
        <fullName evidence="1">Transposase IS200-like domain-containing protein</fullName>
    </recommendedName>
</protein>
<keyword evidence="3" id="KW-1185">Reference proteome</keyword>
<sequence>MVNIEKLLPGAVIHVFGRTNGRDKLFYTEANYKYFLDKYKFHISPMVETLCYFLHINHFHFIIRVKEKTELDLDHHSFTKKQKTLISNSAPNDEPESIATVASQHFSNFLNGYAQAINKQEDRHGNLIQRPFKRKLLSDERYLRTCIMYIHSNPIKSKLDRNLESSRHSSYPELITSQPTWLDRDSLLLYFGGVENMITAHKEYLITR</sequence>
<accession>A0A7K3WXE9</accession>
<dbReference type="SMART" id="SM01321">
    <property type="entry name" value="Y1_Tnp"/>
    <property type="match status" value="1"/>
</dbReference>
<dbReference type="SUPFAM" id="SSF143422">
    <property type="entry name" value="Transposase IS200-like"/>
    <property type="match status" value="1"/>
</dbReference>